<feature type="transmembrane region" description="Helical" evidence="1">
    <location>
        <begin position="262"/>
        <end position="283"/>
    </location>
</feature>
<dbReference type="PANTHER" id="PTHR31600">
    <property type="entry name" value="TINY MACROCYSTS PROTEIN B-RELATED"/>
    <property type="match status" value="1"/>
</dbReference>
<feature type="transmembrane region" description="Helical" evidence="1">
    <location>
        <begin position="106"/>
        <end position="131"/>
    </location>
</feature>
<proteinExistence type="predicted"/>
<feature type="domain" description="TmcB/TmcC TPR repeats" evidence="2">
    <location>
        <begin position="446"/>
        <end position="552"/>
    </location>
</feature>
<name>A0AAU9K662_9CILI</name>
<feature type="transmembrane region" description="Helical" evidence="1">
    <location>
        <begin position="1068"/>
        <end position="1094"/>
    </location>
</feature>
<feature type="transmembrane region" description="Helical" evidence="1">
    <location>
        <begin position="1340"/>
        <end position="1363"/>
    </location>
</feature>
<dbReference type="EMBL" id="CAJZBQ010000046">
    <property type="protein sequence ID" value="CAG9328656.1"/>
    <property type="molecule type" value="Genomic_DNA"/>
</dbReference>
<keyword evidence="4" id="KW-1185">Reference proteome</keyword>
<evidence type="ECO:0000256" key="1">
    <source>
        <dbReference type="SAM" id="Phobius"/>
    </source>
</evidence>
<feature type="transmembrane region" description="Helical" evidence="1">
    <location>
        <begin position="876"/>
        <end position="897"/>
    </location>
</feature>
<feature type="transmembrane region" description="Helical" evidence="1">
    <location>
        <begin position="152"/>
        <end position="174"/>
    </location>
</feature>
<feature type="transmembrane region" description="Helical" evidence="1">
    <location>
        <begin position="295"/>
        <end position="314"/>
    </location>
</feature>
<dbReference type="Pfam" id="PF25474">
    <property type="entry name" value="TPR_TmcB"/>
    <property type="match status" value="1"/>
</dbReference>
<sequence>MNRNVKESDLNSHHLISSKTNSSSLKISWQFFLNCMIEIFETQYSTRAPYRNQLFIEVAKNMIMLIQILSLFWYPSISVSNWSSYSTFWNFLWYFNYDSLCMELNIFSYCCISEAFALCYSIFMIVLYCILKLSRHNLPKIFLFLAKELISFLSSISFIPILTTLLVIFKYSAFEYTEVQEYYEHDVNKLNYGLFGSIFCPILIGFLFMSAFINELVRADIKHSSFGKNLIARSDSTWDLLWITFCAVQCFLFVFMDKSAVLFYLTVLLILGLYILCCGFRYLHYYSPVESSIQNSKIGSICTVLIIFILGYTIDNAATMTLLSIFLMPLVTVFITYWTHKKNLKLQNYKKNSLNQFSFEHSMRHFLINKSCQNIEGIIRLFSNCFHHDKFKNTSLFVIWEVNFIQYIAKDERLARVRLVKINRAEFSIEGTLQKYRILKKLNSIKSKKLAEVDYLEYLTGIDEAKRCDEEICQTLLDLWTEIVCKAPEIIKLRNLTERVADLSSKVKELYSSLADKNKFSEVFELYGFFLINILGESQEGNLILKRKHSFKEFSSATGSHKTLGTYSETQGVMLISTASDSFGAISYINEKAAMILKVSQLEVAGADFNMFVPRPFNINHNQKLKRFYENCTETVVNKLSSLYLLDHEGFIIESYILVRLTAFNNKAYFMVSFSPVSTSRQAILISQDGLIYAHSMQLPSLLGMDKLDLSDMYISELPMGVFMQNLIPFEPYVVKLYRKEVIVVYITKNQRGVIIHIILVIIDQYEKEKWKNRQSDEQIEYYTKVSPILEVASGVYERESFENDKNMNIDSLMPSIAEKTVLINTTHGATSENREDDDIERTPILDNSTSQASSIDKIAFKYVGETSVAIVKFQWVLLLAIISMIGTNMGILIYIIDNVTHTNSLETFNHLGQIMFQIGSVADLVRSIDLELTEGKYNLTRDLGYLSQGIDTLISLQGTILNDKSTWSYCKSSEIVTEKMIPLWEINDWDVKLEKYNLYDTVTLFIQREQDLLKDATKKNNLYEDNIKWLMINSLSFAFSSIEDALSDLVLCEHNRISDTGSIINGLLMLGVIILAICLGVLVYFIVSLRVVYEKFWSFIKKSVAINYVYLKQAAWDRLISIHGIELNQDNNGLQKPVDLHNFHIKTTLTWKFSARLIFFGAISLTFYFLVMFYLYKNCEDYMKSRPKLLETINLQRSLLSRIGLYARDINNELNKKYYPKSYSFANSTREFSYLVSLYDTQCELMRSSDITNLLSNELKAALYESFISSYDLLKHGAFAAANSIIFDAYNIGGPGGIRSDKEISDFVSNFTIFQDAIAEIFDMADASSKDVISLQLTLITYTTVLFSVGLTLLYLFYYLPFIKTQTNFLRKTKILPKMIPVSAAEKKRESFSSQTNAFSVGDIK</sequence>
<feature type="transmembrane region" description="Helical" evidence="1">
    <location>
        <begin position="1158"/>
        <end position="1177"/>
    </location>
</feature>
<dbReference type="Proteomes" id="UP001162131">
    <property type="component" value="Unassembled WGS sequence"/>
</dbReference>
<feature type="transmembrane region" description="Helical" evidence="1">
    <location>
        <begin position="238"/>
        <end position="256"/>
    </location>
</feature>
<comment type="caution">
    <text evidence="3">The sequence shown here is derived from an EMBL/GenBank/DDBJ whole genome shotgun (WGS) entry which is preliminary data.</text>
</comment>
<evidence type="ECO:0000259" key="2">
    <source>
        <dbReference type="Pfam" id="PF25474"/>
    </source>
</evidence>
<accession>A0AAU9K662</accession>
<dbReference type="PANTHER" id="PTHR31600:SF2">
    <property type="entry name" value="GAMETE ENRICHED GENE 10 PROTEIN-RELATED"/>
    <property type="match status" value="1"/>
</dbReference>
<feature type="transmembrane region" description="Helical" evidence="1">
    <location>
        <begin position="320"/>
        <end position="340"/>
    </location>
</feature>
<keyword evidence="1" id="KW-0472">Membrane</keyword>
<keyword evidence="1" id="KW-1133">Transmembrane helix</keyword>
<dbReference type="InterPro" id="IPR052994">
    <property type="entry name" value="Tiny_macrocysts_regulators"/>
</dbReference>
<dbReference type="InterPro" id="IPR057352">
    <property type="entry name" value="TPR_TmcB/C"/>
</dbReference>
<evidence type="ECO:0000313" key="4">
    <source>
        <dbReference type="Proteomes" id="UP001162131"/>
    </source>
</evidence>
<gene>
    <name evidence="3" type="ORF">BSTOLATCC_MIC46649</name>
</gene>
<evidence type="ECO:0000313" key="3">
    <source>
        <dbReference type="EMBL" id="CAG9328656.1"/>
    </source>
</evidence>
<feature type="transmembrane region" description="Helical" evidence="1">
    <location>
        <begin position="194"/>
        <end position="217"/>
    </location>
</feature>
<organism evidence="3 4">
    <name type="scientific">Blepharisma stoltei</name>
    <dbReference type="NCBI Taxonomy" id="1481888"/>
    <lineage>
        <taxon>Eukaryota</taxon>
        <taxon>Sar</taxon>
        <taxon>Alveolata</taxon>
        <taxon>Ciliophora</taxon>
        <taxon>Postciliodesmatophora</taxon>
        <taxon>Heterotrichea</taxon>
        <taxon>Heterotrichida</taxon>
        <taxon>Blepharismidae</taxon>
        <taxon>Blepharisma</taxon>
    </lineage>
</organism>
<protein>
    <recommendedName>
        <fullName evidence="2">TmcB/TmcC TPR repeats domain-containing protein</fullName>
    </recommendedName>
</protein>
<reference evidence="3" key="1">
    <citation type="submission" date="2021-09" db="EMBL/GenBank/DDBJ databases">
        <authorList>
            <consortium name="AG Swart"/>
            <person name="Singh M."/>
            <person name="Singh A."/>
            <person name="Seah K."/>
            <person name="Emmerich C."/>
        </authorList>
    </citation>
    <scope>NUCLEOTIDE SEQUENCE</scope>
    <source>
        <strain evidence="3">ATCC30299</strain>
    </source>
</reference>
<keyword evidence="1" id="KW-0812">Transmembrane</keyword>